<dbReference type="InterPro" id="IPR036047">
    <property type="entry name" value="F-box-like_dom_sf"/>
</dbReference>
<sequence>MSAAEKNEGPSHALAAEHPLAVCEWLASRVLSLIDDAREVCRLALVNKTFYNASVSDSLWEKRLPQLDHLSSIFSNAILQQRLHLSKRDLHSKLCSSVLYDDGRKRFWIDPASGGGCYMISARALSICWATTLAYRSSKPWPGAMFQEVAYLERACWSDISGVFCQVLKPGNYLVSFRMQLWSSWGNYPVKLSLEVTASAYPPYLSEVVPDRKTNFKRRKCIPFLQILEPENVAHVTNVGDQLDHGQDGIKIDEEETDGNGSDDGHDGELSLEGIASAYPPHLVEVFINGRSNFTPKERMPFIWILDRENVGHVTNDGGQLEPGHDGIDIGEEGYDWDDNDDGHHVSANGIKCSDDYDICDNYDYGGADGSVDNDNHDNKDHNKCEDDDDEDSNEHDDDYDENLLYPLLPPRYIEQHNHNDDSCGNDDDGGADGSCDCDYHGNDSDNKCEDDDDEDSNHDDNGYDLLFPFLQHKLNENADINEWLEYDIGEFSVQDHNEEQPIEIKFRMEEINYRFWKPGFVLDGVIIRPVVVAEMAELV</sequence>
<proteinExistence type="predicted"/>
<protein>
    <submittedName>
        <fullName evidence="2">Uncharacterized protein</fullName>
    </submittedName>
</protein>
<keyword evidence="3" id="KW-1185">Reference proteome</keyword>
<organism evidence="2 3">
    <name type="scientific">Ceratopteris richardii</name>
    <name type="common">Triangle waterfern</name>
    <dbReference type="NCBI Taxonomy" id="49495"/>
    <lineage>
        <taxon>Eukaryota</taxon>
        <taxon>Viridiplantae</taxon>
        <taxon>Streptophyta</taxon>
        <taxon>Embryophyta</taxon>
        <taxon>Tracheophyta</taxon>
        <taxon>Polypodiopsida</taxon>
        <taxon>Polypodiidae</taxon>
        <taxon>Polypodiales</taxon>
        <taxon>Pteridineae</taxon>
        <taxon>Pteridaceae</taxon>
        <taxon>Parkerioideae</taxon>
        <taxon>Ceratopteris</taxon>
    </lineage>
</organism>
<dbReference type="SUPFAM" id="SSF81383">
    <property type="entry name" value="F-box domain"/>
    <property type="match status" value="1"/>
</dbReference>
<comment type="caution">
    <text evidence="2">The sequence shown here is derived from an EMBL/GenBank/DDBJ whole genome shotgun (WGS) entry which is preliminary data.</text>
</comment>
<dbReference type="PANTHER" id="PTHR31960">
    <property type="entry name" value="F-BOX PROTEIN PP2-A15"/>
    <property type="match status" value="1"/>
</dbReference>
<dbReference type="InterPro" id="IPR025886">
    <property type="entry name" value="PP2-like"/>
</dbReference>
<dbReference type="Pfam" id="PF14299">
    <property type="entry name" value="PP2"/>
    <property type="match status" value="2"/>
</dbReference>
<reference evidence="2" key="1">
    <citation type="submission" date="2021-08" db="EMBL/GenBank/DDBJ databases">
        <title>WGS assembly of Ceratopteris richardii.</title>
        <authorList>
            <person name="Marchant D.B."/>
            <person name="Chen G."/>
            <person name="Jenkins J."/>
            <person name="Shu S."/>
            <person name="Leebens-Mack J."/>
            <person name="Grimwood J."/>
            <person name="Schmutz J."/>
            <person name="Soltis P."/>
            <person name="Soltis D."/>
            <person name="Chen Z.-H."/>
        </authorList>
    </citation>
    <scope>NUCLEOTIDE SEQUENCE</scope>
    <source>
        <strain evidence="2">Whitten #5841</strain>
        <tissue evidence="2">Leaf</tissue>
    </source>
</reference>
<evidence type="ECO:0000256" key="1">
    <source>
        <dbReference type="SAM" id="MobiDB-lite"/>
    </source>
</evidence>
<feature type="region of interest" description="Disordered" evidence="1">
    <location>
        <begin position="370"/>
        <end position="404"/>
    </location>
</feature>
<dbReference type="Proteomes" id="UP000825935">
    <property type="component" value="Chromosome 16"/>
</dbReference>
<evidence type="ECO:0000313" key="3">
    <source>
        <dbReference type="Proteomes" id="UP000825935"/>
    </source>
</evidence>
<feature type="compositionally biased region" description="Acidic residues" evidence="1">
    <location>
        <begin position="329"/>
        <end position="341"/>
    </location>
</feature>
<dbReference type="AlphaFoldDB" id="A0A8T2T3U8"/>
<feature type="compositionally biased region" description="Acidic residues" evidence="1">
    <location>
        <begin position="386"/>
        <end position="402"/>
    </location>
</feature>
<evidence type="ECO:0000313" key="2">
    <source>
        <dbReference type="EMBL" id="KAH7388295.1"/>
    </source>
</evidence>
<feature type="region of interest" description="Disordered" evidence="1">
    <location>
        <begin position="252"/>
        <end position="272"/>
    </location>
</feature>
<feature type="region of interest" description="Disordered" evidence="1">
    <location>
        <begin position="315"/>
        <end position="341"/>
    </location>
</feature>
<dbReference type="OrthoDB" id="9970274at2759"/>
<gene>
    <name evidence="2" type="ORF">KP509_16G068800</name>
</gene>
<accession>A0A8T2T3U8</accession>
<dbReference type="EMBL" id="CM035421">
    <property type="protein sequence ID" value="KAH7388295.1"/>
    <property type="molecule type" value="Genomic_DNA"/>
</dbReference>
<name>A0A8T2T3U8_CERRI</name>
<feature type="compositionally biased region" description="Basic and acidic residues" evidence="1">
    <location>
        <begin position="374"/>
        <end position="385"/>
    </location>
</feature>
<dbReference type="PANTHER" id="PTHR31960:SF2">
    <property type="entry name" value="F-BOX PROTEIN PP2-A15"/>
    <property type="match status" value="1"/>
</dbReference>